<dbReference type="Proteomes" id="UP000215155">
    <property type="component" value="Unassembled WGS sequence"/>
</dbReference>
<dbReference type="EMBL" id="NMPZ01000019">
    <property type="protein sequence ID" value="OXL43359.1"/>
    <property type="molecule type" value="Genomic_DNA"/>
</dbReference>
<name>A0AA91TIC6_9BACT</name>
<proteinExistence type="predicted"/>
<accession>A0AA91TIC6</accession>
<reference evidence="2 3" key="1">
    <citation type="submission" date="2017-07" db="EMBL/GenBank/DDBJ databases">
        <title>Draft genome sequence of Prevotella copri isolated from the gut of healthy adult Indian.</title>
        <authorList>
            <person name="Das B."/>
            <person name="Bag S."/>
            <person name="Ghosh T.S."/>
        </authorList>
    </citation>
    <scope>NUCLEOTIDE SEQUENCE [LARGE SCALE GENOMIC DNA]</scope>
    <source>
        <strain evidence="2 3">Indica</strain>
    </source>
</reference>
<sequence length="385" mass="44424">MLHYLKTKHIMKIGILTFSASHNCGSMLQAFALQYVIAKKLNYECELINYANDVSRNMYGLFDHRIGRGSLKRNVNTLLHIKTFKESARAYQDFSDKYLVLSDGYYRNKEDLAQIANQYDIIIAGGDQVWNVCCPDAGKEFYLCFTHNVKKVAYSPSLGGTNILKNADNLEEYRKLLNEFSSLSVREPHGKLWLEELSGREVKIVADPTLLLSPAEWCEALPVPEIPGKFIFNYAFYYDRPETNKIIQRISEETDMPVYTLDLKSYAIQHLNKYGIKRFDYTGPLAFLGLMKNASLVLTQSFHGTLFSSLFNRNFWSYNWVGMHNPDDDRATAILEQMGLMDRYQMIDDLKNNNNIMAPIDFSPVNKRINEMRAYAMDYLVDSLK</sequence>
<feature type="domain" description="Polysaccharide pyruvyl transferase" evidence="1">
    <location>
        <begin position="23"/>
        <end position="319"/>
    </location>
</feature>
<protein>
    <recommendedName>
        <fullName evidence="1">Polysaccharide pyruvyl transferase domain-containing protein</fullName>
    </recommendedName>
</protein>
<dbReference type="Pfam" id="PF04230">
    <property type="entry name" value="PS_pyruv_trans"/>
    <property type="match status" value="1"/>
</dbReference>
<gene>
    <name evidence="2" type="ORF">CFT61_11730</name>
</gene>
<comment type="caution">
    <text evidence="2">The sequence shown here is derived from an EMBL/GenBank/DDBJ whole genome shotgun (WGS) entry which is preliminary data.</text>
</comment>
<dbReference type="AlphaFoldDB" id="A0AA91TIC6"/>
<evidence type="ECO:0000259" key="1">
    <source>
        <dbReference type="Pfam" id="PF04230"/>
    </source>
</evidence>
<evidence type="ECO:0000313" key="3">
    <source>
        <dbReference type="Proteomes" id="UP000215155"/>
    </source>
</evidence>
<evidence type="ECO:0000313" key="2">
    <source>
        <dbReference type="EMBL" id="OXL43359.1"/>
    </source>
</evidence>
<organism evidence="2 3">
    <name type="scientific">Segatella copri</name>
    <dbReference type="NCBI Taxonomy" id="165179"/>
    <lineage>
        <taxon>Bacteria</taxon>
        <taxon>Pseudomonadati</taxon>
        <taxon>Bacteroidota</taxon>
        <taxon>Bacteroidia</taxon>
        <taxon>Bacteroidales</taxon>
        <taxon>Prevotellaceae</taxon>
        <taxon>Segatella</taxon>
    </lineage>
</organism>
<dbReference type="InterPro" id="IPR007345">
    <property type="entry name" value="Polysacch_pyruvyl_Trfase"/>
</dbReference>